<feature type="region of interest" description="Disordered" evidence="2">
    <location>
        <begin position="868"/>
        <end position="931"/>
    </location>
</feature>
<dbReference type="SMART" id="SM00324">
    <property type="entry name" value="RhoGAP"/>
    <property type="match status" value="1"/>
</dbReference>
<dbReference type="RefSeq" id="XP_018142679.1">
    <property type="nucleotide sequence ID" value="XM_018285503.1"/>
</dbReference>
<evidence type="ECO:0000256" key="1">
    <source>
        <dbReference type="SAM" id="Coils"/>
    </source>
</evidence>
<dbReference type="Proteomes" id="UP000078397">
    <property type="component" value="Unassembled WGS sequence"/>
</dbReference>
<feature type="region of interest" description="Disordered" evidence="2">
    <location>
        <begin position="625"/>
        <end position="676"/>
    </location>
</feature>
<evidence type="ECO:0000259" key="3">
    <source>
        <dbReference type="PROSITE" id="PS50238"/>
    </source>
</evidence>
<dbReference type="GO" id="GO:0005096">
    <property type="term" value="F:GTPase activator activity"/>
    <property type="evidence" value="ECO:0007669"/>
    <property type="project" value="TreeGrafter"/>
</dbReference>
<sequence length="1216" mass="134191">MAQQLGASYSSQNLRASAAYPPRRLPHSASSVSLLLPQSASYHSFGHGSRVRSSGTWTTSSGELGLLSNADEVDDRDVFVQEYNRLAKKHGVRQLVSEDFDAHQRGDVARASEKRSWLSRILRSSPSRYPQNSPTSPPPLRQVRHKRSVSEFAHIIHCRRDNPKIIDIQNMVRLSGKSMLYLPQEYSPCSLILPTCIRATAQYLAQNVATRGIFRVPGSSKVISALFDYYCFENGNPNISSTVRCATLPVHIQYSVHDVASTFKRLLSVLPGGILGSLALLDAFIAIHSQLNGEPEYPRTKQTKVRARLIALAIGTIKSQYRREMICAVFGLLSLIGRVAEVTPREDEDSRPLPTADLMGYSALGIVFGPLLVGDLLDQYTMKVVTPSSGMLVFPLSPPRFRKDRRRSAQIDVKTAGSPTVDKILVANNMTEMLIANWRDVVRQMKSLGTHCRKDTSTVELAGEIEQLSPQQGFNLRDSWNLDEGKDKITELTEGRARKDPETPTRGNRKRRLKALRRATSQRLIPKMSIATLSPTKEESFGDDGSSDDNETDQKRETVLERLHKAEQNRQIGEAKGVDISDNITQKAVENELPSSTQCTNEEDNFASNDQICPGVAQVYLESVPPRESSKNISSHDGTDGSFSRPASQAGVNSPGRMNDPRLDSSLSDTNPTNRKHSLVTGVEAEITKPAHGCMSPVSTLLVASQVMPKGGIRVVEGSPAQPGNQNDGLQRSMQPGLHTSHTYQDQGIQCDMFPGDERRHSIDVTPERFYSFKEAPEIELGDLVGSEQQHRHQQKQAMVLHQPRLSRSYEHFRSQTTITLQSPTDSTESKGLTKHGSVKAMAAMFETQAGGPGSPGFTDDPIAARNERKMRSRDRHSKSDSAWTHHNSDSFHDPPQGKSGGAKPTGPGLELHQIGMGMPNDRDQRLSLDSDNEGSLQEATANYIPSLLLGNEVNEAALKAVPSLGTMVPCREQPPIAHHLNLARPLSSPSPIQVSEPYHVLDMVSTTQASRPRSATVLYSQIRNLQRQLNAKTEEAAQLRRQLEAQKDSDVGTVSEQLRQAKRDVATWKNRAETAERRVQVLDKFTEKLKQIRDAIADSRFHKLEDEGGNHHEKPGSASPGLEKAIETLKMVQQQDGNESREKDDGPSGAAAKRERSLHGLSATQDGTLDSSSTTRDDGGQEDGRNCLATRMRKSSEQIWAVAEELLQMQEDGCV</sequence>
<feature type="compositionally biased region" description="Polar residues" evidence="2">
    <location>
        <begin position="631"/>
        <end position="652"/>
    </location>
</feature>
<feature type="compositionally biased region" description="Basic and acidic residues" evidence="2">
    <location>
        <begin position="1139"/>
        <end position="1159"/>
    </location>
</feature>
<feature type="compositionally biased region" description="Basic residues" evidence="2">
    <location>
        <begin position="507"/>
        <end position="517"/>
    </location>
</feature>
<feature type="compositionally biased region" description="Acidic residues" evidence="2">
    <location>
        <begin position="541"/>
        <end position="551"/>
    </location>
</feature>
<dbReference type="PANTHER" id="PTHR45808:SF2">
    <property type="entry name" value="RHO GTPASE-ACTIVATING PROTEIN 68F"/>
    <property type="match status" value="1"/>
</dbReference>
<evidence type="ECO:0000313" key="5">
    <source>
        <dbReference type="Proteomes" id="UP000078397"/>
    </source>
</evidence>
<dbReference type="GO" id="GO:0005737">
    <property type="term" value="C:cytoplasm"/>
    <property type="evidence" value="ECO:0007669"/>
    <property type="project" value="TreeGrafter"/>
</dbReference>
<dbReference type="PROSITE" id="PS50238">
    <property type="entry name" value="RHOGAP"/>
    <property type="match status" value="1"/>
</dbReference>
<feature type="compositionally biased region" description="Basic and acidic residues" evidence="2">
    <location>
        <begin position="489"/>
        <end position="503"/>
    </location>
</feature>
<dbReference type="InterPro" id="IPR008936">
    <property type="entry name" value="Rho_GTPase_activation_prot"/>
</dbReference>
<dbReference type="PANTHER" id="PTHR45808">
    <property type="entry name" value="RHO GTPASE-ACTIVATING PROTEIN 68F"/>
    <property type="match status" value="1"/>
</dbReference>
<dbReference type="Pfam" id="PF00620">
    <property type="entry name" value="RhoGAP"/>
    <property type="match status" value="1"/>
</dbReference>
<organism evidence="4 5">
    <name type="scientific">Pochonia chlamydosporia 170</name>
    <dbReference type="NCBI Taxonomy" id="1380566"/>
    <lineage>
        <taxon>Eukaryota</taxon>
        <taxon>Fungi</taxon>
        <taxon>Dikarya</taxon>
        <taxon>Ascomycota</taxon>
        <taxon>Pezizomycotina</taxon>
        <taxon>Sordariomycetes</taxon>
        <taxon>Hypocreomycetidae</taxon>
        <taxon>Hypocreales</taxon>
        <taxon>Clavicipitaceae</taxon>
        <taxon>Pochonia</taxon>
    </lineage>
</organism>
<keyword evidence="1" id="KW-0175">Coiled coil</keyword>
<keyword evidence="5" id="KW-1185">Reference proteome</keyword>
<feature type="coiled-coil region" evidence="1">
    <location>
        <begin position="1016"/>
        <end position="1079"/>
    </location>
</feature>
<dbReference type="KEGG" id="pchm:VFPPC_06474"/>
<feature type="compositionally biased region" description="Basic and acidic residues" evidence="2">
    <location>
        <begin position="1176"/>
        <end position="1186"/>
    </location>
</feature>
<dbReference type="EMBL" id="LSBJ02000005">
    <property type="protein sequence ID" value="OAQ65365.1"/>
    <property type="molecule type" value="Genomic_DNA"/>
</dbReference>
<dbReference type="OrthoDB" id="9994905at2759"/>
<dbReference type="InterPro" id="IPR000198">
    <property type="entry name" value="RhoGAP_dom"/>
</dbReference>
<name>A0A179FIB2_METCM</name>
<evidence type="ECO:0000313" key="4">
    <source>
        <dbReference type="EMBL" id="OAQ65365.1"/>
    </source>
</evidence>
<dbReference type="GeneID" id="28849497"/>
<accession>A0A179FIB2</accession>
<dbReference type="GO" id="GO:0007264">
    <property type="term" value="P:small GTPase-mediated signal transduction"/>
    <property type="evidence" value="ECO:0007669"/>
    <property type="project" value="TreeGrafter"/>
</dbReference>
<reference evidence="4 5" key="1">
    <citation type="journal article" date="2016" name="PLoS Pathog.">
        <title>Biosynthesis of antibiotic leucinostatins in bio-control fungus Purpureocillium lilacinum and their inhibition on phytophthora revealed by genome mining.</title>
        <authorList>
            <person name="Wang G."/>
            <person name="Liu Z."/>
            <person name="Lin R."/>
            <person name="Li E."/>
            <person name="Mao Z."/>
            <person name="Ling J."/>
            <person name="Yang Y."/>
            <person name="Yin W.B."/>
            <person name="Xie B."/>
        </authorList>
    </citation>
    <scope>NUCLEOTIDE SEQUENCE [LARGE SCALE GENOMIC DNA]</scope>
    <source>
        <strain evidence="4">170</strain>
    </source>
</reference>
<feature type="region of interest" description="Disordered" evidence="2">
    <location>
        <begin position="591"/>
        <end position="610"/>
    </location>
</feature>
<feature type="region of interest" description="Disordered" evidence="2">
    <location>
        <begin position="816"/>
        <end position="836"/>
    </location>
</feature>
<dbReference type="STRING" id="1380566.A0A179FIB2"/>
<feature type="domain" description="Rho-GAP" evidence="3">
    <location>
        <begin position="180"/>
        <end position="442"/>
    </location>
</feature>
<gene>
    <name evidence="4" type="ORF">VFPPC_06474</name>
</gene>
<feature type="compositionally biased region" description="Polar residues" evidence="2">
    <location>
        <begin position="816"/>
        <end position="831"/>
    </location>
</feature>
<feature type="compositionally biased region" description="Polar residues" evidence="2">
    <location>
        <begin position="1163"/>
        <end position="1175"/>
    </location>
</feature>
<evidence type="ECO:0000256" key="2">
    <source>
        <dbReference type="SAM" id="MobiDB-lite"/>
    </source>
</evidence>
<dbReference type="SUPFAM" id="SSF48350">
    <property type="entry name" value="GTPase activation domain, GAP"/>
    <property type="match status" value="1"/>
</dbReference>
<proteinExistence type="predicted"/>
<feature type="region of interest" description="Disordered" evidence="2">
    <location>
        <begin position="1133"/>
        <end position="1196"/>
    </location>
</feature>
<comment type="caution">
    <text evidence="4">The sequence shown here is derived from an EMBL/GenBank/DDBJ whole genome shotgun (WGS) entry which is preliminary data.</text>
</comment>
<feature type="region of interest" description="Disordered" evidence="2">
    <location>
        <begin position="489"/>
        <end position="554"/>
    </location>
</feature>
<dbReference type="CDD" id="cd00159">
    <property type="entry name" value="RhoGAP"/>
    <property type="match status" value="1"/>
</dbReference>
<protein>
    <submittedName>
        <fullName evidence="4">GTPase activating protein Rga6</fullName>
    </submittedName>
</protein>
<dbReference type="Gene3D" id="1.10.555.10">
    <property type="entry name" value="Rho GTPase activation protein"/>
    <property type="match status" value="1"/>
</dbReference>
<dbReference type="AlphaFoldDB" id="A0A179FIB2"/>